<evidence type="ECO:0008006" key="3">
    <source>
        <dbReference type="Google" id="ProtNLM"/>
    </source>
</evidence>
<comment type="caution">
    <text evidence="1">The sequence shown here is derived from an EMBL/GenBank/DDBJ whole genome shotgun (WGS) entry which is preliminary data.</text>
</comment>
<keyword evidence="2" id="KW-1185">Reference proteome</keyword>
<dbReference type="EMBL" id="CAJVAS010000003">
    <property type="protein sequence ID" value="CAG7609568.1"/>
    <property type="molecule type" value="Genomic_DNA"/>
</dbReference>
<accession>A0A916JWB8</accession>
<protein>
    <recommendedName>
        <fullName evidence="3">Phosphotransferase</fullName>
    </recommendedName>
</protein>
<evidence type="ECO:0000313" key="1">
    <source>
        <dbReference type="EMBL" id="CAG7609568.1"/>
    </source>
</evidence>
<evidence type="ECO:0000313" key="2">
    <source>
        <dbReference type="Proteomes" id="UP000693672"/>
    </source>
</evidence>
<dbReference type="InterPro" id="IPR006748">
    <property type="entry name" value="NH2Glyco/OHUrea_AB-resist_kin"/>
</dbReference>
<reference evidence="1" key="1">
    <citation type="submission" date="2021-06" db="EMBL/GenBank/DDBJ databases">
        <authorList>
            <person name="Criscuolo A."/>
        </authorList>
    </citation>
    <scope>NUCLEOTIDE SEQUENCE</scope>
    <source>
        <strain evidence="1">CIP111600</strain>
    </source>
</reference>
<name>A0A916JWB8_9BACL</name>
<gene>
    <name evidence="1" type="ORF">PAESOLCIP111_01183</name>
</gene>
<sequence length="302" mass="34506">MNLSNDFYIKVKQIYGEVGEKWLARLPDIIDQCIEKWGLRDLVLLDNFSNAVLFGTSKSFGDVVLKISMGPTSEFKAISRFKEPAICHCYAMEESLCTLLLERVIPGNDLSTISSEEERISIAANLMLHLSVFPKAGDEFPTYGQMVNDHFIRVRRGRTLDEGMLLYMEFAKKFLQEIQVLRRLPKLLHGDLHHENILQDNRGHWKAIDPKGVMGAPFLESARFIVNEVGRAAEHEKARSLATMVKMFSKAFNESPRIIAYGGFIDQVLILCCMYENKEDPRDILKTLNDCQIYLDFIESCS</sequence>
<dbReference type="GO" id="GO:0016773">
    <property type="term" value="F:phosphotransferase activity, alcohol group as acceptor"/>
    <property type="evidence" value="ECO:0007669"/>
    <property type="project" value="InterPro"/>
</dbReference>
<dbReference type="Proteomes" id="UP000693672">
    <property type="component" value="Unassembled WGS sequence"/>
</dbReference>
<dbReference type="RefSeq" id="WP_218090990.1">
    <property type="nucleotide sequence ID" value="NZ_CAJVAS010000003.1"/>
</dbReference>
<dbReference type="Pfam" id="PF04655">
    <property type="entry name" value="APH_6_hur"/>
    <property type="match status" value="1"/>
</dbReference>
<organism evidence="1 2">
    <name type="scientific">Paenibacillus solanacearum</name>
    <dbReference type="NCBI Taxonomy" id="2048548"/>
    <lineage>
        <taxon>Bacteria</taxon>
        <taxon>Bacillati</taxon>
        <taxon>Bacillota</taxon>
        <taxon>Bacilli</taxon>
        <taxon>Bacillales</taxon>
        <taxon>Paenibacillaceae</taxon>
        <taxon>Paenibacillus</taxon>
    </lineage>
</organism>
<dbReference type="GO" id="GO:0019748">
    <property type="term" value="P:secondary metabolic process"/>
    <property type="evidence" value="ECO:0007669"/>
    <property type="project" value="InterPro"/>
</dbReference>
<dbReference type="AlphaFoldDB" id="A0A916JWB8"/>
<proteinExistence type="predicted"/>